<dbReference type="GO" id="GO:0016779">
    <property type="term" value="F:nucleotidyltransferase activity"/>
    <property type="evidence" value="ECO:0007669"/>
    <property type="project" value="UniProtKB-KW"/>
</dbReference>
<dbReference type="CDD" id="cd00757">
    <property type="entry name" value="ThiF_MoeB_HesA_family"/>
    <property type="match status" value="1"/>
</dbReference>
<keyword evidence="3" id="KW-0808">Transferase</keyword>
<comment type="similarity">
    <text evidence="1">Belongs to the HesA/MoeB/ThiF family.</text>
</comment>
<comment type="caution">
    <text evidence="3">The sequence shown here is derived from an EMBL/GenBank/DDBJ whole genome shotgun (WGS) entry which is preliminary data.</text>
</comment>
<protein>
    <submittedName>
        <fullName evidence="3">Molybdopterin-synthase adenylyltransferase MoeB</fullName>
    </submittedName>
</protein>
<dbReference type="AlphaFoldDB" id="A0A4Q0YPX7"/>
<dbReference type="InterPro" id="IPR035985">
    <property type="entry name" value="Ubiquitin-activating_enz"/>
</dbReference>
<dbReference type="Proteomes" id="UP000290287">
    <property type="component" value="Unassembled WGS sequence"/>
</dbReference>
<evidence type="ECO:0000313" key="4">
    <source>
        <dbReference type="Proteomes" id="UP000290287"/>
    </source>
</evidence>
<dbReference type="GO" id="GO:0004792">
    <property type="term" value="F:thiosulfate-cyanide sulfurtransferase activity"/>
    <property type="evidence" value="ECO:0007669"/>
    <property type="project" value="TreeGrafter"/>
</dbReference>
<dbReference type="Pfam" id="PF00899">
    <property type="entry name" value="ThiF"/>
    <property type="match status" value="1"/>
</dbReference>
<dbReference type="EMBL" id="PEIB01000017">
    <property type="protein sequence ID" value="RXJ72605.1"/>
    <property type="molecule type" value="Genomic_DNA"/>
</dbReference>
<proteinExistence type="inferred from homology"/>
<accession>A0A4Q0YPX7</accession>
<dbReference type="GO" id="GO:0008641">
    <property type="term" value="F:ubiquitin-like modifier activating enzyme activity"/>
    <property type="evidence" value="ECO:0007669"/>
    <property type="project" value="InterPro"/>
</dbReference>
<reference evidence="3 4" key="1">
    <citation type="submission" date="2017-10" db="EMBL/GenBank/DDBJ databases">
        <title>Nyctiphanis sp. nov., isolated from the stomach of the euphausiid Nyctiphanes simplex (Hansen, 1911) in the Gulf of California.</title>
        <authorList>
            <person name="Gomez-Gil B."/>
            <person name="Aguilar-Mendez M."/>
            <person name="Lopez-Cortes A."/>
            <person name="Gomez-Gutierrez J."/>
            <person name="Roque A."/>
            <person name="Lang E."/>
            <person name="Gonzalez-Castillo A."/>
        </authorList>
    </citation>
    <scope>NUCLEOTIDE SEQUENCE [LARGE SCALE GENOMIC DNA]</scope>
    <source>
        <strain evidence="3 4">CAIM 600</strain>
    </source>
</reference>
<feature type="domain" description="THIF-type NAD/FAD binding fold" evidence="2">
    <location>
        <begin position="12"/>
        <end position="245"/>
    </location>
</feature>
<evidence type="ECO:0000259" key="2">
    <source>
        <dbReference type="Pfam" id="PF00899"/>
    </source>
</evidence>
<dbReference type="FunFam" id="3.40.50.720:FF:000080">
    <property type="entry name" value="Thiazole biosynthesis adenylyltransferase ThiF"/>
    <property type="match status" value="1"/>
</dbReference>
<keyword evidence="4" id="KW-1185">Reference proteome</keyword>
<gene>
    <name evidence="3" type="ORF">CS022_14205</name>
</gene>
<dbReference type="GO" id="GO:0005829">
    <property type="term" value="C:cytosol"/>
    <property type="evidence" value="ECO:0007669"/>
    <property type="project" value="TreeGrafter"/>
</dbReference>
<name>A0A4Q0YPX7_9GAMM</name>
<dbReference type="InterPro" id="IPR045886">
    <property type="entry name" value="ThiF/MoeB/HesA"/>
</dbReference>
<dbReference type="RefSeq" id="WP_129122828.1">
    <property type="nucleotide sequence ID" value="NZ_PEIB01000017.1"/>
</dbReference>
<sequence>MAALSDSQFTRYSRQVMLPEIGETGQSALLEANVLIVGCGGLGTAASLYLAGAGIGHLVIADGDTLDTSNLHRQVAYREADLNANKAKMLSAQLKALNGDISVRVVSSMLSQDRLTMEVAMADVVLDCSDNMSTRQAVNRACLSEKTPLISGAAIGWQGQHMVFDFRQPSPCYRCLFHVEHDRPDNNCQSGGVVGPVVGTIGNFQALAALKLLSGNDCCPATFHQFCGKTMTMTKLDIQRDPACPSCSSFQAKEAS</sequence>
<dbReference type="Gene3D" id="3.40.50.720">
    <property type="entry name" value="NAD(P)-binding Rossmann-like Domain"/>
    <property type="match status" value="1"/>
</dbReference>
<evidence type="ECO:0000256" key="1">
    <source>
        <dbReference type="ARBA" id="ARBA00009919"/>
    </source>
</evidence>
<dbReference type="InterPro" id="IPR000594">
    <property type="entry name" value="ThiF_NAD_FAD-bd"/>
</dbReference>
<dbReference type="OrthoDB" id="9804286at2"/>
<dbReference type="PANTHER" id="PTHR10953:SF240">
    <property type="entry name" value="SULFUR CARRIER PROTEIN THIS ADENYLYLTRANSFERASE"/>
    <property type="match status" value="1"/>
</dbReference>
<keyword evidence="3" id="KW-0548">Nucleotidyltransferase</keyword>
<dbReference type="PANTHER" id="PTHR10953">
    <property type="entry name" value="UBIQUITIN-ACTIVATING ENZYME E1"/>
    <property type="match status" value="1"/>
</dbReference>
<evidence type="ECO:0000313" key="3">
    <source>
        <dbReference type="EMBL" id="RXJ72605.1"/>
    </source>
</evidence>
<dbReference type="SUPFAM" id="SSF69572">
    <property type="entry name" value="Activating enzymes of the ubiquitin-like proteins"/>
    <property type="match status" value="1"/>
</dbReference>
<dbReference type="GO" id="GO:0008146">
    <property type="term" value="F:sulfotransferase activity"/>
    <property type="evidence" value="ECO:0007669"/>
    <property type="project" value="TreeGrafter"/>
</dbReference>
<organism evidence="3 4">
    <name type="scientific">Veronia nyctiphanis</name>
    <dbReference type="NCBI Taxonomy" id="1278244"/>
    <lineage>
        <taxon>Bacteria</taxon>
        <taxon>Pseudomonadati</taxon>
        <taxon>Pseudomonadota</taxon>
        <taxon>Gammaproteobacteria</taxon>
        <taxon>Vibrionales</taxon>
        <taxon>Vibrionaceae</taxon>
        <taxon>Veronia</taxon>
    </lineage>
</organism>